<name>A0ABP0PEZ1_9DINO</name>
<dbReference type="Pfam" id="PF00026">
    <property type="entry name" value="Asp"/>
    <property type="match status" value="1"/>
</dbReference>
<reference evidence="6 7" key="1">
    <citation type="submission" date="2024-02" db="EMBL/GenBank/DDBJ databases">
        <authorList>
            <person name="Chen Y."/>
            <person name="Shah S."/>
            <person name="Dougan E. K."/>
            <person name="Thang M."/>
            <person name="Chan C."/>
        </authorList>
    </citation>
    <scope>NUCLEOTIDE SEQUENCE [LARGE SCALE GENOMIC DNA]</scope>
</reference>
<dbReference type="EMBL" id="CAXAMN010022984">
    <property type="protein sequence ID" value="CAK9074226.1"/>
    <property type="molecule type" value="Genomic_DNA"/>
</dbReference>
<evidence type="ECO:0000313" key="6">
    <source>
        <dbReference type="EMBL" id="CAK9074226.1"/>
    </source>
</evidence>
<dbReference type="InterPro" id="IPR034164">
    <property type="entry name" value="Pepsin-like_dom"/>
</dbReference>
<dbReference type="PROSITE" id="PS51767">
    <property type="entry name" value="PEPTIDASE_A1"/>
    <property type="match status" value="1"/>
</dbReference>
<dbReference type="SUPFAM" id="SSF50630">
    <property type="entry name" value="Acid proteases"/>
    <property type="match status" value="1"/>
</dbReference>
<accession>A0ABP0PEZ1</accession>
<feature type="domain" description="Peptidase A1" evidence="5">
    <location>
        <begin position="1"/>
        <end position="211"/>
    </location>
</feature>
<keyword evidence="2" id="KW-0645">Protease</keyword>
<comment type="caution">
    <text evidence="6">The sequence shown here is derived from an EMBL/GenBank/DDBJ whole genome shotgun (WGS) entry which is preliminary data.</text>
</comment>
<gene>
    <name evidence="6" type="ORF">CCMP2556_LOCUS36575</name>
</gene>
<protein>
    <recommendedName>
        <fullName evidence="5">Peptidase A1 domain-containing protein</fullName>
    </recommendedName>
</protein>
<sequence length="241" mass="26843">MCLGISIMYPFDGIVGLGMPALSRSKDYNFLGNIAEARQLQKDRFAVWLSKQVDQEDAEISFGEIPMNRLSSDIVWFPLSSTVSGLWQVSLKDLTVNLVRQGLCKKQACHVAFDTGTGVIAGPKHIIDVLKQELNVATDCSNWDELPALGVELGDRVFNIEKYEYVQKSSEGCFVQLVALDTELPTIYLGTPFLERYVTIYDRVFLRMGLAFALHKAEPTGESTQDAAQRLMGRQALGKLE</sequence>
<comment type="similarity">
    <text evidence="1">Belongs to the peptidase A1 family.</text>
</comment>
<dbReference type="InterPro" id="IPR021109">
    <property type="entry name" value="Peptidase_aspartic_dom_sf"/>
</dbReference>
<evidence type="ECO:0000256" key="2">
    <source>
        <dbReference type="ARBA" id="ARBA00022670"/>
    </source>
</evidence>
<dbReference type="InterPro" id="IPR033121">
    <property type="entry name" value="PEPTIDASE_A1"/>
</dbReference>
<keyword evidence="3" id="KW-0064">Aspartyl protease</keyword>
<dbReference type="PANTHER" id="PTHR47966">
    <property type="entry name" value="BETA-SITE APP-CLEAVING ENZYME, ISOFORM A-RELATED"/>
    <property type="match status" value="1"/>
</dbReference>
<organism evidence="6 7">
    <name type="scientific">Durusdinium trenchii</name>
    <dbReference type="NCBI Taxonomy" id="1381693"/>
    <lineage>
        <taxon>Eukaryota</taxon>
        <taxon>Sar</taxon>
        <taxon>Alveolata</taxon>
        <taxon>Dinophyceae</taxon>
        <taxon>Suessiales</taxon>
        <taxon>Symbiodiniaceae</taxon>
        <taxon>Durusdinium</taxon>
    </lineage>
</organism>
<dbReference type="InterPro" id="IPR001461">
    <property type="entry name" value="Aspartic_peptidase_A1"/>
</dbReference>
<evidence type="ECO:0000256" key="3">
    <source>
        <dbReference type="ARBA" id="ARBA00022750"/>
    </source>
</evidence>
<dbReference type="CDD" id="cd05471">
    <property type="entry name" value="pepsin_like"/>
    <property type="match status" value="1"/>
</dbReference>
<evidence type="ECO:0000259" key="5">
    <source>
        <dbReference type="PROSITE" id="PS51767"/>
    </source>
</evidence>
<evidence type="ECO:0000256" key="4">
    <source>
        <dbReference type="ARBA" id="ARBA00022801"/>
    </source>
</evidence>
<dbReference type="Gene3D" id="2.40.70.10">
    <property type="entry name" value="Acid Proteases"/>
    <property type="match status" value="1"/>
</dbReference>
<evidence type="ECO:0000256" key="1">
    <source>
        <dbReference type="ARBA" id="ARBA00007447"/>
    </source>
</evidence>
<dbReference type="Proteomes" id="UP001642484">
    <property type="component" value="Unassembled WGS sequence"/>
</dbReference>
<proteinExistence type="inferred from homology"/>
<dbReference type="PANTHER" id="PTHR47966:SF51">
    <property type="entry name" value="BETA-SITE APP-CLEAVING ENZYME, ISOFORM A-RELATED"/>
    <property type="match status" value="1"/>
</dbReference>
<keyword evidence="7" id="KW-1185">Reference proteome</keyword>
<keyword evidence="4" id="KW-0378">Hydrolase</keyword>
<evidence type="ECO:0000313" key="7">
    <source>
        <dbReference type="Proteomes" id="UP001642484"/>
    </source>
</evidence>